<protein>
    <submittedName>
        <fullName evidence="1">Uncharacterized protein</fullName>
    </submittedName>
</protein>
<keyword evidence="2" id="KW-1185">Reference proteome</keyword>
<gene>
    <name evidence="1" type="ORF">AVEN_93498_1</name>
</gene>
<proteinExistence type="predicted"/>
<name>A0A4Y2ARV5_ARAVE</name>
<evidence type="ECO:0000313" key="2">
    <source>
        <dbReference type="Proteomes" id="UP000499080"/>
    </source>
</evidence>
<organism evidence="1 2">
    <name type="scientific">Araneus ventricosus</name>
    <name type="common">Orbweaver spider</name>
    <name type="synonym">Epeira ventricosa</name>
    <dbReference type="NCBI Taxonomy" id="182803"/>
    <lineage>
        <taxon>Eukaryota</taxon>
        <taxon>Metazoa</taxon>
        <taxon>Ecdysozoa</taxon>
        <taxon>Arthropoda</taxon>
        <taxon>Chelicerata</taxon>
        <taxon>Arachnida</taxon>
        <taxon>Araneae</taxon>
        <taxon>Araneomorphae</taxon>
        <taxon>Entelegynae</taxon>
        <taxon>Araneoidea</taxon>
        <taxon>Araneidae</taxon>
        <taxon>Araneus</taxon>
    </lineage>
</organism>
<dbReference type="EMBL" id="BGPR01000026">
    <property type="protein sequence ID" value="GBL81724.1"/>
    <property type="molecule type" value="Genomic_DNA"/>
</dbReference>
<sequence>MDQSNGLSTYLISTSFHYDAYERKSAGPSSYTGDIGRNLKACEKIPLVALISIECDLPGIDPTNVSFDQKYLLDICTAISSSDLAKRQPGTLNLARWLTNNCKMNVDALCINIKPIK</sequence>
<comment type="caution">
    <text evidence="1">The sequence shown here is derived from an EMBL/GenBank/DDBJ whole genome shotgun (WGS) entry which is preliminary data.</text>
</comment>
<accession>A0A4Y2ARV5</accession>
<dbReference type="AlphaFoldDB" id="A0A4Y2ARV5"/>
<dbReference type="Proteomes" id="UP000499080">
    <property type="component" value="Unassembled WGS sequence"/>
</dbReference>
<reference evidence="1 2" key="1">
    <citation type="journal article" date="2019" name="Sci. Rep.">
        <title>Orb-weaving spider Araneus ventricosus genome elucidates the spidroin gene catalogue.</title>
        <authorList>
            <person name="Kono N."/>
            <person name="Nakamura H."/>
            <person name="Ohtoshi R."/>
            <person name="Moran D.A.P."/>
            <person name="Shinohara A."/>
            <person name="Yoshida Y."/>
            <person name="Fujiwara M."/>
            <person name="Mori M."/>
            <person name="Tomita M."/>
            <person name="Arakawa K."/>
        </authorList>
    </citation>
    <scope>NUCLEOTIDE SEQUENCE [LARGE SCALE GENOMIC DNA]</scope>
</reference>
<evidence type="ECO:0000313" key="1">
    <source>
        <dbReference type="EMBL" id="GBL81724.1"/>
    </source>
</evidence>